<feature type="signal peptide" evidence="2">
    <location>
        <begin position="1"/>
        <end position="17"/>
    </location>
</feature>
<evidence type="ECO:0000313" key="5">
    <source>
        <dbReference type="Proteomes" id="UP001152320"/>
    </source>
</evidence>
<protein>
    <submittedName>
        <fullName evidence="4">Receptor-type tyrosine-protein phosphatase F</fullName>
    </submittedName>
</protein>
<feature type="domain" description="Fibronectin type-III" evidence="3">
    <location>
        <begin position="333"/>
        <end position="431"/>
    </location>
</feature>
<feature type="compositionally biased region" description="Low complexity" evidence="1">
    <location>
        <begin position="743"/>
        <end position="758"/>
    </location>
</feature>
<dbReference type="PROSITE" id="PS50853">
    <property type="entry name" value="FN3"/>
    <property type="match status" value="8"/>
</dbReference>
<evidence type="ECO:0000259" key="3">
    <source>
        <dbReference type="PROSITE" id="PS50853"/>
    </source>
</evidence>
<evidence type="ECO:0000313" key="4">
    <source>
        <dbReference type="EMBL" id="KAJ8029705.1"/>
    </source>
</evidence>
<reference evidence="4" key="1">
    <citation type="submission" date="2021-10" db="EMBL/GenBank/DDBJ databases">
        <title>Tropical sea cucumber genome reveals ecological adaptation and Cuvierian tubules defense mechanism.</title>
        <authorList>
            <person name="Chen T."/>
        </authorList>
    </citation>
    <scope>NUCLEOTIDE SEQUENCE</scope>
    <source>
        <strain evidence="4">Nanhai2018</strain>
        <tissue evidence="4">Muscle</tissue>
    </source>
</reference>
<feature type="domain" description="Fibronectin type-III" evidence="3">
    <location>
        <begin position="759"/>
        <end position="856"/>
    </location>
</feature>
<dbReference type="EMBL" id="JAIZAY010000014">
    <property type="protein sequence ID" value="KAJ8029705.1"/>
    <property type="molecule type" value="Genomic_DNA"/>
</dbReference>
<proteinExistence type="predicted"/>
<comment type="caution">
    <text evidence="4">The sequence shown here is derived from an EMBL/GenBank/DDBJ whole genome shotgun (WGS) entry which is preliminary data.</text>
</comment>
<dbReference type="Pfam" id="PF00041">
    <property type="entry name" value="fn3"/>
    <property type="match status" value="6"/>
</dbReference>
<dbReference type="InterPro" id="IPR036116">
    <property type="entry name" value="FN3_sf"/>
</dbReference>
<keyword evidence="5" id="KW-1185">Reference proteome</keyword>
<dbReference type="InterPro" id="IPR003961">
    <property type="entry name" value="FN3_dom"/>
</dbReference>
<dbReference type="PANTHER" id="PTHR26391">
    <property type="entry name" value="INACTIVE TYROSINE-PROTEIN KINASE 7"/>
    <property type="match status" value="1"/>
</dbReference>
<organism evidence="4 5">
    <name type="scientific">Holothuria leucospilota</name>
    <name type="common">Black long sea cucumber</name>
    <name type="synonym">Mertensiothuria leucospilota</name>
    <dbReference type="NCBI Taxonomy" id="206669"/>
    <lineage>
        <taxon>Eukaryota</taxon>
        <taxon>Metazoa</taxon>
        <taxon>Echinodermata</taxon>
        <taxon>Eleutherozoa</taxon>
        <taxon>Echinozoa</taxon>
        <taxon>Holothuroidea</taxon>
        <taxon>Aspidochirotacea</taxon>
        <taxon>Aspidochirotida</taxon>
        <taxon>Holothuriidae</taxon>
        <taxon>Holothuria</taxon>
    </lineage>
</organism>
<dbReference type="CDD" id="cd00063">
    <property type="entry name" value="FN3"/>
    <property type="match status" value="8"/>
</dbReference>
<evidence type="ECO:0000256" key="1">
    <source>
        <dbReference type="SAM" id="MobiDB-lite"/>
    </source>
</evidence>
<feature type="region of interest" description="Disordered" evidence="1">
    <location>
        <begin position="413"/>
        <end position="441"/>
    </location>
</feature>
<gene>
    <name evidence="4" type="ORF">HOLleu_29165</name>
</gene>
<feature type="domain" description="Fibronectin type-III" evidence="3">
    <location>
        <begin position="652"/>
        <end position="750"/>
    </location>
</feature>
<feature type="domain" description="Fibronectin type-III" evidence="3">
    <location>
        <begin position="123"/>
        <end position="220"/>
    </location>
</feature>
<sequence length="1067" mass="120898">MRHYLSLFFCFISISVGCCSFMETSVCRGGGAATFGGRLVWTTRDGQGRRHIPTWVKGDGRIIYFQTPPRLTARGGHWQQPSSSGRGQVWMGTKRCPQGPYCQLSVDDNVPCDFPPPSYSVNRTDILHFSNVTPTSVSVSWPAWNRTTDDGFGPVVEYNIQIKEKRLDNFQKVSVGSDLSHQFVNLTEDTEYEFRVVIVGINPTREGPPSEMQTQRTPVKVPPSYTQDEPLKFSDVTPTSITVTWPAWEEATDIGYGPVVENIIQIMKQGLDNFTEVSVGTNLSHRFENLTEDTEYEFRLVIMRDHPKGRGPSSRIQTQRTPPKEPPSYSPSRVEPLQFLDVTPTSIRVTWPAWDEEIDAGSGPIVEYKIQNREHGDDNYTEISVGLALSYRFVNLAEDTVYEFRLVIVRDHETQGEGPPSGIQTQKTPPEQPPSYSQSRMQPLQFSDVTPTSITVTWPAWDEAIDLGSGPIVEYKVQFREHGTSKFNEVSMGLGLSHRFVNLTANTEYDFQLVIVRDHRTGEGPPSRIQTQETRRKEPASYSQNRTEPLVFSDITPTGITVTWPDWDEAFDLGSGPIAEYKILIKGQGPGNFIEVPLSLNLSYRFERLTEDTEFEFRVVIVGDHTTGEGPPSRMQTQSLSEREPPSYSPSRVEPLQFLDVTPTSIRVTWPAWDEEIDAGSGPIVEYKVQNREHGDDNYTEISVGLALSYQFVNLAEDTVYEFRLVIVRDHETQGEGPPSGIQTQKTPPKQPPSYSQSRMEPLQFSDVTPTSITVTWPAWDEAIDLGSGPIVEYKVQFRERGTSKFNEVSMGLGLFHRFVNLTANTEYEFQLVIVRDHRTGEGPPSRIQTQETRRKVDEEDLILHLESFSKFNGLARLVASWEISPTIAWLGSVRDQTLIVERKDLDGCENPLGPSAPRNLSVSNNERRRGIRGRKPNSQYEVTLIIWFSNGDRYRRSRSKRTAESLPTAPPSNVTAERVRRGRETGSSYLRFRWAEPSCGSRNGNIVRYEFVFYKNGRRRSNVTRSKQKYINNMSPEDTYMFKVRAYTLKGHGPYSEPLVGTFGQT</sequence>
<dbReference type="Proteomes" id="UP001152320">
    <property type="component" value="Chromosome 14"/>
</dbReference>
<feature type="domain" description="Fibronectin type-III" evidence="3">
    <location>
        <begin position="227"/>
        <end position="324"/>
    </location>
</feature>
<feature type="region of interest" description="Disordered" evidence="1">
    <location>
        <begin position="520"/>
        <end position="547"/>
    </location>
</feature>
<evidence type="ECO:0000256" key="2">
    <source>
        <dbReference type="SAM" id="SignalP"/>
    </source>
</evidence>
<name>A0A9Q1BNG9_HOLLE</name>
<keyword evidence="4" id="KW-0675">Receptor</keyword>
<feature type="region of interest" description="Disordered" evidence="1">
    <location>
        <begin position="626"/>
        <end position="653"/>
    </location>
</feature>
<dbReference type="SMART" id="SM00060">
    <property type="entry name" value="FN3"/>
    <property type="match status" value="8"/>
</dbReference>
<feature type="region of interest" description="Disordered" evidence="1">
    <location>
        <begin position="305"/>
        <end position="334"/>
    </location>
</feature>
<dbReference type="PANTHER" id="PTHR26391:SF18">
    <property type="entry name" value="PROTEIN KINASE RECEPTOR TIE-1, PUTATIVE-RELATED"/>
    <property type="match status" value="1"/>
</dbReference>
<feature type="region of interest" description="Disordered" evidence="1">
    <location>
        <begin position="910"/>
        <end position="935"/>
    </location>
</feature>
<feature type="domain" description="Fibronectin type-III" evidence="3">
    <location>
        <begin position="971"/>
        <end position="1067"/>
    </location>
</feature>
<feature type="region of interest" description="Disordered" evidence="1">
    <location>
        <begin position="205"/>
        <end position="232"/>
    </location>
</feature>
<dbReference type="InterPro" id="IPR013783">
    <property type="entry name" value="Ig-like_fold"/>
</dbReference>
<dbReference type="OrthoDB" id="5831260at2759"/>
<feature type="compositionally biased region" description="Polar residues" evidence="1">
    <location>
        <begin position="422"/>
        <end position="441"/>
    </location>
</feature>
<dbReference type="AlphaFoldDB" id="A0A9Q1BNG9"/>
<keyword evidence="2" id="KW-0732">Signal</keyword>
<dbReference type="Gene3D" id="2.60.40.10">
    <property type="entry name" value="Immunoglobulins"/>
    <property type="match status" value="8"/>
</dbReference>
<dbReference type="SUPFAM" id="SSF49265">
    <property type="entry name" value="Fibronectin type III"/>
    <property type="match status" value="5"/>
</dbReference>
<feature type="domain" description="Fibronectin type-III" evidence="3">
    <location>
        <begin position="440"/>
        <end position="537"/>
    </location>
</feature>
<accession>A0A9Q1BNG9</accession>
<feature type="chain" id="PRO_5040366754" evidence="2">
    <location>
        <begin position="18"/>
        <end position="1067"/>
    </location>
</feature>
<feature type="region of interest" description="Disordered" evidence="1">
    <location>
        <begin position="732"/>
        <end position="760"/>
    </location>
</feature>
<feature type="domain" description="Fibronectin type-III" evidence="3">
    <location>
        <begin position="546"/>
        <end position="643"/>
    </location>
</feature>
<dbReference type="PROSITE" id="PS51257">
    <property type="entry name" value="PROKAR_LIPOPROTEIN"/>
    <property type="match status" value="1"/>
</dbReference>